<name>A0A8C9V1P8_SCLFO</name>
<dbReference type="SUPFAM" id="SSF48452">
    <property type="entry name" value="TPR-like"/>
    <property type="match status" value="2"/>
</dbReference>
<protein>
    <submittedName>
        <fullName evidence="5">Cilia and flagella associated protein 70</fullName>
    </submittedName>
</protein>
<reference evidence="5" key="3">
    <citation type="submission" date="2025-09" db="UniProtKB">
        <authorList>
            <consortium name="Ensembl"/>
        </authorList>
    </citation>
    <scope>IDENTIFICATION</scope>
</reference>
<evidence type="ECO:0000256" key="4">
    <source>
        <dbReference type="SAM" id="MobiDB-lite"/>
    </source>
</evidence>
<dbReference type="CTD" id="118491"/>
<evidence type="ECO:0000313" key="6">
    <source>
        <dbReference type="Proteomes" id="UP000694397"/>
    </source>
</evidence>
<dbReference type="InterPro" id="IPR011990">
    <property type="entry name" value="TPR-like_helical_dom_sf"/>
</dbReference>
<dbReference type="OrthoDB" id="10262375at2759"/>
<dbReference type="GeneID" id="108928848"/>
<feature type="compositionally biased region" description="Basic and acidic residues" evidence="4">
    <location>
        <begin position="768"/>
        <end position="777"/>
    </location>
</feature>
<dbReference type="GO" id="GO:0070062">
    <property type="term" value="C:extracellular exosome"/>
    <property type="evidence" value="ECO:0007669"/>
    <property type="project" value="TreeGrafter"/>
</dbReference>
<dbReference type="AlphaFoldDB" id="A0A8C9V1P8"/>
<dbReference type="KEGG" id="sfm:108928848"/>
<reference evidence="5" key="2">
    <citation type="submission" date="2025-08" db="UniProtKB">
        <authorList>
            <consortium name="Ensembl"/>
        </authorList>
    </citation>
    <scope>IDENTIFICATION</scope>
</reference>
<dbReference type="Pfam" id="PF13181">
    <property type="entry name" value="TPR_8"/>
    <property type="match status" value="1"/>
</dbReference>
<evidence type="ECO:0000256" key="3">
    <source>
        <dbReference type="PROSITE-ProRule" id="PRU00339"/>
    </source>
</evidence>
<dbReference type="SMART" id="SM00028">
    <property type="entry name" value="TPR"/>
    <property type="match status" value="7"/>
</dbReference>
<dbReference type="PANTHER" id="PTHR44314:SF1">
    <property type="entry name" value="CILIA- AND FLAGELLA-ASSOCIATED PROTEIN 70"/>
    <property type="match status" value="1"/>
</dbReference>
<organism evidence="5 6">
    <name type="scientific">Scleropages formosus</name>
    <name type="common">Asian bonytongue</name>
    <name type="synonym">Osteoglossum formosum</name>
    <dbReference type="NCBI Taxonomy" id="113540"/>
    <lineage>
        <taxon>Eukaryota</taxon>
        <taxon>Metazoa</taxon>
        <taxon>Chordata</taxon>
        <taxon>Craniata</taxon>
        <taxon>Vertebrata</taxon>
        <taxon>Euteleostomi</taxon>
        <taxon>Actinopterygii</taxon>
        <taxon>Neopterygii</taxon>
        <taxon>Teleostei</taxon>
        <taxon>Osteoglossocephala</taxon>
        <taxon>Osteoglossomorpha</taxon>
        <taxon>Osteoglossiformes</taxon>
        <taxon>Osteoglossidae</taxon>
        <taxon>Scleropages</taxon>
    </lineage>
</organism>
<reference evidence="5 6" key="1">
    <citation type="submission" date="2019-04" db="EMBL/GenBank/DDBJ databases">
        <authorList>
            <consortium name="Wellcome Sanger Institute Data Sharing"/>
        </authorList>
    </citation>
    <scope>NUCLEOTIDE SEQUENCE [LARGE SCALE GENOMIC DNA]</scope>
</reference>
<dbReference type="GO" id="GO:0003341">
    <property type="term" value="P:cilium movement"/>
    <property type="evidence" value="ECO:0007669"/>
    <property type="project" value="TreeGrafter"/>
</dbReference>
<dbReference type="PANTHER" id="PTHR44314">
    <property type="entry name" value="CILIA- AND FLAGELLA-ASSOCIATED PROTEIN 70"/>
    <property type="match status" value="1"/>
</dbReference>
<feature type="region of interest" description="Disordered" evidence="4">
    <location>
        <begin position="395"/>
        <end position="424"/>
    </location>
</feature>
<keyword evidence="6" id="KW-1185">Reference proteome</keyword>
<dbReference type="GO" id="GO:0060271">
    <property type="term" value="P:cilium assembly"/>
    <property type="evidence" value="ECO:0007669"/>
    <property type="project" value="TreeGrafter"/>
</dbReference>
<proteinExistence type="predicted"/>
<dbReference type="GeneTree" id="ENSGT00390000013319"/>
<dbReference type="InterPro" id="IPR019734">
    <property type="entry name" value="TPR_rpt"/>
</dbReference>
<evidence type="ECO:0000256" key="2">
    <source>
        <dbReference type="ARBA" id="ARBA00022803"/>
    </source>
</evidence>
<feature type="repeat" description="TPR" evidence="3">
    <location>
        <begin position="940"/>
        <end position="973"/>
    </location>
</feature>
<dbReference type="PROSITE" id="PS50005">
    <property type="entry name" value="TPR"/>
    <property type="match status" value="1"/>
</dbReference>
<accession>A0A8C9V1P8</accession>
<keyword evidence="2 3" id="KW-0802">TPR repeat</keyword>
<dbReference type="Ensembl" id="ENSSFOT00015015712.2">
    <property type="protein sequence ID" value="ENSSFOP00015015530.1"/>
    <property type="gene ID" value="ENSSFOG00015010030.2"/>
</dbReference>
<dbReference type="RefSeq" id="XP_018598535.1">
    <property type="nucleotide sequence ID" value="XM_018743019.2"/>
</dbReference>
<dbReference type="GO" id="GO:0031514">
    <property type="term" value="C:motile cilium"/>
    <property type="evidence" value="ECO:0007669"/>
    <property type="project" value="TreeGrafter"/>
</dbReference>
<feature type="region of interest" description="Disordered" evidence="4">
    <location>
        <begin position="768"/>
        <end position="824"/>
    </location>
</feature>
<dbReference type="Gene3D" id="1.25.40.10">
    <property type="entry name" value="Tetratricopeptide repeat domain"/>
    <property type="match status" value="2"/>
</dbReference>
<dbReference type="InterPro" id="IPR052628">
    <property type="entry name" value="CFAP70"/>
</dbReference>
<gene>
    <name evidence="5" type="primary">cfap70</name>
</gene>
<feature type="compositionally biased region" description="Polar residues" evidence="4">
    <location>
        <begin position="794"/>
        <end position="803"/>
    </location>
</feature>
<feature type="compositionally biased region" description="Basic and acidic residues" evidence="4">
    <location>
        <begin position="411"/>
        <end position="421"/>
    </location>
</feature>
<dbReference type="Proteomes" id="UP000694397">
    <property type="component" value="Chromosome 3"/>
</dbReference>
<evidence type="ECO:0000313" key="5">
    <source>
        <dbReference type="Ensembl" id="ENSSFOP00015015530.1"/>
    </source>
</evidence>
<evidence type="ECO:0000256" key="1">
    <source>
        <dbReference type="ARBA" id="ARBA00022737"/>
    </source>
</evidence>
<dbReference type="Pfam" id="PF13432">
    <property type="entry name" value="TPR_16"/>
    <property type="match status" value="1"/>
</dbReference>
<sequence length="1061" mass="118318">MDPLQATRDKPVPVKITLHCGKNMKFSKGEPLLSFARAEFNDSVLGESQRLDSATDLLVEYKFTCSFDCYDGTITLDDIAQKPIILTVLEILPKEKKQKEEKTSVLGQAVVDLVPLLQGHRSFTATVPLHPTPGAPGEIAQQDSSCKPTLDVTICTPEPLLSDVQLSQSNLLKVVIETAYSVPEVWSNDTGLPFNYVAALQVPLSTEKDQVLLFSNGVLKMGGERETVPRPKRWPLGPMLAPGAQFIPGGVIGEPTEMEVGDLTSTEEKEFRVEVETNRKRVSWDTERRCFMDAGAVACLIRRIVDCRLWPVEVMRSPDPGVTRGGKQGKDKPAEDEIQIPFHGVAYLDMVPLLYPGVKHIRGAYLIYPFYETDLQAKTKQNTSVLRETMRMPALQGRGQASSNRPFDTQKAAKETKEAPKKVQQKLTAAESLTEIDVLGNPEGQMYTEARTYIVIEISLEKPLLPKRPPEELAKRVMELIPPRPPLPRRPAGAERAVLEYQAQINSVTGQILEQYQQLFGAALVSGSQPLDLAAQEQRKTQLIGELNYSGKYFAFKEQIKHSVVRIAREKMLRTEAFTDQEQLQGFLSQLYVFLVDEMHVALNKILSVDAPEDQPGSPLNCAQLKHFALEAQLNQDYQLAATYYQERIARDSRDPGHWFDYGVFHLLTKDYLKAEECLRQAVSVNQSHVPSLLMCGILAEMAGHFEEAETFIERATRVAPTSVTAWTLFGLFYEGQENAIQAEMAFLEANKQLKTTPVKTMLINSETKTETHKEGVPQHNPAMRSNAEANAGQMATDSYSNQGKKELGGTPTAPDPRPVTSRCHSSSVKLSTTIYMETVRFLLDSNALQMAQRALAQELLCPEGGPSSSYYLALARLQLLSGDFGSAEVSLKEALKDTFENPDVWAWSGHLHFLTGSYGEAKDCYKRTLDLVADPADTHAVYLRLAEIYLKEGKFEKAKTTYMRACKSSPSCLTWLGLGIACYQLGELTEAEDALMEANVLNNTNAEVWGYLSLVCLQAGKRLEAEQSYKYAIKLDLQNEKLLQEIKELQAQVRFGNPWF</sequence>
<keyword evidence="1" id="KW-0677">Repeat</keyword>